<dbReference type="InterPro" id="IPR000467">
    <property type="entry name" value="G_patch_dom"/>
</dbReference>
<accession>A0A2C5WKL8</accession>
<feature type="region of interest" description="Disordered" evidence="1">
    <location>
        <begin position="273"/>
        <end position="293"/>
    </location>
</feature>
<feature type="compositionally biased region" description="Low complexity" evidence="1">
    <location>
        <begin position="630"/>
        <end position="639"/>
    </location>
</feature>
<gene>
    <name evidence="3" type="primary">R07E5.1</name>
    <name evidence="3" type="ORF">CFIMG_004739RA</name>
</gene>
<dbReference type="InterPro" id="IPR011666">
    <property type="entry name" value="DUF1604"/>
</dbReference>
<feature type="region of interest" description="Disordered" evidence="1">
    <location>
        <begin position="315"/>
        <end position="337"/>
    </location>
</feature>
<evidence type="ECO:0000313" key="4">
    <source>
        <dbReference type="Proteomes" id="UP000222788"/>
    </source>
</evidence>
<dbReference type="GO" id="GO:0006397">
    <property type="term" value="P:mRNA processing"/>
    <property type="evidence" value="ECO:0007669"/>
    <property type="project" value="InterPro"/>
</dbReference>
<feature type="compositionally biased region" description="Polar residues" evidence="1">
    <location>
        <begin position="616"/>
        <end position="629"/>
    </location>
</feature>
<dbReference type="GO" id="GO:0003723">
    <property type="term" value="F:RNA binding"/>
    <property type="evidence" value="ECO:0007669"/>
    <property type="project" value="TreeGrafter"/>
</dbReference>
<organism evidence="3 4">
    <name type="scientific">Ceratocystis fimbriata CBS 114723</name>
    <dbReference type="NCBI Taxonomy" id="1035309"/>
    <lineage>
        <taxon>Eukaryota</taxon>
        <taxon>Fungi</taxon>
        <taxon>Dikarya</taxon>
        <taxon>Ascomycota</taxon>
        <taxon>Pezizomycotina</taxon>
        <taxon>Sordariomycetes</taxon>
        <taxon>Hypocreomycetidae</taxon>
        <taxon>Microascales</taxon>
        <taxon>Ceratocystidaceae</taxon>
        <taxon>Ceratocystis</taxon>
    </lineage>
</organism>
<name>A0A2C5WKL8_9PEZI</name>
<dbReference type="Pfam" id="PF26093">
    <property type="entry name" value="HTH_TGH"/>
    <property type="match status" value="1"/>
</dbReference>
<evidence type="ECO:0000259" key="2">
    <source>
        <dbReference type="PROSITE" id="PS50174"/>
    </source>
</evidence>
<feature type="compositionally biased region" description="Acidic residues" evidence="1">
    <location>
        <begin position="275"/>
        <end position="285"/>
    </location>
</feature>
<dbReference type="PANTHER" id="PTHR13384">
    <property type="entry name" value="G PATCH DOMAIN-CONTAINING PROTEIN 1"/>
    <property type="match status" value="1"/>
</dbReference>
<dbReference type="GO" id="GO:0005634">
    <property type="term" value="C:nucleus"/>
    <property type="evidence" value="ECO:0007669"/>
    <property type="project" value="TreeGrafter"/>
</dbReference>
<dbReference type="STRING" id="1035309.A0A2C5WKL8"/>
<reference evidence="3 4" key="2">
    <citation type="journal article" date="2013" name="IMA Fungus">
        <title>IMA Genome-F 1: Ceratocystis fimbriata: Draft nuclear genome sequence for the plant pathogen, Ceratocystis fimbriata.</title>
        <authorList>
            <person name="Wilken P.M."/>
            <person name="Steenkamp E.T."/>
            <person name="Wingfield M.J."/>
            <person name="de Beer Z.W."/>
            <person name="Wingfield B.D."/>
        </authorList>
    </citation>
    <scope>NUCLEOTIDE SEQUENCE [LARGE SCALE GENOMIC DNA]</scope>
    <source>
        <strain evidence="3 4">CBS 114723</strain>
    </source>
</reference>
<dbReference type="Pfam" id="PF07713">
    <property type="entry name" value="DUF1604"/>
    <property type="match status" value="1"/>
</dbReference>
<evidence type="ECO:0000313" key="3">
    <source>
        <dbReference type="EMBL" id="PHH49958.1"/>
    </source>
</evidence>
<dbReference type="EMBL" id="APWK03000159">
    <property type="protein sequence ID" value="PHH49958.1"/>
    <property type="molecule type" value="Genomic_DNA"/>
</dbReference>
<keyword evidence="4" id="KW-1185">Reference proteome</keyword>
<dbReference type="Proteomes" id="UP000222788">
    <property type="component" value="Unassembled WGS sequence"/>
</dbReference>
<feature type="region of interest" description="Disordered" evidence="1">
    <location>
        <begin position="595"/>
        <end position="662"/>
    </location>
</feature>
<reference evidence="3 4" key="1">
    <citation type="journal article" date="2013" name="Fungal Biol.">
        <title>Analysis of microsatellite markers in the genome of the plant pathogen Ceratocystis fimbriata.</title>
        <authorList>
            <person name="Simpson M.C."/>
            <person name="Wilken P.M."/>
            <person name="Coetzee M.P."/>
            <person name="Wingfield M.J."/>
            <person name="Wingfield B.D."/>
        </authorList>
    </citation>
    <scope>NUCLEOTIDE SEQUENCE [LARGE SCALE GENOMIC DNA]</scope>
    <source>
        <strain evidence="3 4">CBS 114723</strain>
    </source>
</reference>
<dbReference type="PROSITE" id="PS50174">
    <property type="entry name" value="G_PATCH"/>
    <property type="match status" value="1"/>
</dbReference>
<feature type="domain" description="G-patch" evidence="2">
    <location>
        <begin position="152"/>
        <end position="224"/>
    </location>
</feature>
<sequence>MSSKRTWSTYDCESSDAPFAVFGSPIPKSKKDRGAFIPLHLQEACDDKGRRRFHGAFTGGWSAGYFNTVGSKEGWTPSAFLSSRTSRAEAANIQAQNPTQKPEDFMDEEDMENVLASTHLQIADGSGAEIKYGGGSLASSPLELLLMGQTSHETTGYRLLRKMDWKPGQGIGPKIRRPARLYMDGDAGYSELTSAKEYMFAPDDVKVIVADHKHIRLGLGYDNNALGTQEGLINRNGQDEDDRPYRFQNRIPLAKSASSSKFIEKTAPLVGVSLDGDDDGDEDDDLGPRINYNKTRPVKSIKKGKKKPNFVALAKPNAKRDPITLGQNQGLSSSKAPTGFVSSSRALVVAATSSPSQNHDPPAVPSGWVSVISTTDKTKPICAATSSIVTNTPVHRAAALGEKQLPSQSIFDFVTPEARARLAMVTGKSDLPAAGGKPVPSAAMSVEDAYTTSPSLDRESALAALMRANTAGGPYHNNESKLQRYILYLKFQAKQINVPDISWGLSLAELRLELAEFYNCARIFKPMTGFMASRFAPSSGSQSQSLPDVVPVPKHEDSAAEAAKLGLYGALTRSVQEFVPVQLLFKRFNIPAQSSHTVTSPKPTYGNEPGVLGDSSLGTSKDSCNDTESQTPQQQQQQPEASRTLSRPPDDVFLSIFEDQDE</sequence>
<dbReference type="OrthoDB" id="20507at2759"/>
<protein>
    <submittedName>
        <fullName evidence="3">G patch domain-containing protein 1-like protein</fullName>
    </submittedName>
</protein>
<comment type="caution">
    <text evidence="3">The sequence shown here is derived from an EMBL/GenBank/DDBJ whole genome shotgun (WGS) entry which is preliminary data.</text>
</comment>
<dbReference type="PANTHER" id="PTHR13384:SF19">
    <property type="entry name" value="G PATCH DOMAIN-CONTAINING PROTEIN 1"/>
    <property type="match status" value="1"/>
</dbReference>
<proteinExistence type="predicted"/>
<evidence type="ECO:0000256" key="1">
    <source>
        <dbReference type="SAM" id="MobiDB-lite"/>
    </source>
</evidence>
<dbReference type="AlphaFoldDB" id="A0A2C5WKL8"/>
<feature type="compositionally biased region" description="Polar residues" evidence="1">
    <location>
        <begin position="325"/>
        <end position="337"/>
    </location>
</feature>